<evidence type="ECO:0000259" key="6">
    <source>
        <dbReference type="SMART" id="SM00387"/>
    </source>
</evidence>
<dbReference type="Gene3D" id="3.30.565.10">
    <property type="entry name" value="Histidine kinase-like ATPase, C-terminal domain"/>
    <property type="match status" value="1"/>
</dbReference>
<feature type="transmembrane region" description="Helical" evidence="5">
    <location>
        <begin position="47"/>
        <end position="67"/>
    </location>
</feature>
<feature type="domain" description="Histidine kinase/HSP90-like ATPase" evidence="6">
    <location>
        <begin position="303"/>
        <end position="404"/>
    </location>
</feature>
<dbReference type="SUPFAM" id="SSF55874">
    <property type="entry name" value="ATPase domain of HSP90 chaperone/DNA topoisomerase II/histidine kinase"/>
    <property type="match status" value="1"/>
</dbReference>
<sequence length="415" mass="43715">MASRPVESDTGTATLPRLTALARLLLQLRLALAALALLLIPAERLTPATISAILAFTLLSGMVAFYWERFVPYLLVHPLLVALDVVVASGILAIDGPSGALFLTTVLTGTISGVLFGGWGVAAVATLQIFCYFAAILTYMTTNTTPPVEITNFQVLVVHPLLYPIAGYVGRRVRSILTELAAEQQIRQQAERAAAAAEERNRLARDIHDSVAKTLRGASMAAQSLPVWVSKDPERAAATAIQVAAAAETAAAEARALLTDLRDGASAKRFGDVVSEIVSDWSEETGIDVHVDTPRAEVSLLVTPRHEALAILKEALANVERHSAAGSVWVTVESGTDHCTVTVRDDGVGFSAPPDTVFEAERNGSGHFGLLGMAERAERAGGSLDVDSTSGQGTLLRLTVPMAAPISPAGQEAVS</sequence>
<proteinExistence type="predicted"/>
<evidence type="ECO:0000256" key="4">
    <source>
        <dbReference type="SAM" id="Coils"/>
    </source>
</evidence>
<keyword evidence="5" id="KW-1133">Transmembrane helix</keyword>
<reference evidence="7 8" key="1">
    <citation type="submission" date="2020-08" db="EMBL/GenBank/DDBJ databases">
        <title>Sequencing the genomes of 1000 actinobacteria strains.</title>
        <authorList>
            <person name="Klenk H.-P."/>
        </authorList>
    </citation>
    <scope>NUCLEOTIDE SEQUENCE [LARGE SCALE GENOMIC DNA]</scope>
    <source>
        <strain evidence="7 8">DSM 102030</strain>
    </source>
</reference>
<feature type="coiled-coil region" evidence="4">
    <location>
        <begin position="180"/>
        <end position="207"/>
    </location>
</feature>
<dbReference type="EMBL" id="JACHJT010000001">
    <property type="protein sequence ID" value="MBB4930143.1"/>
    <property type="molecule type" value="Genomic_DNA"/>
</dbReference>
<dbReference type="AlphaFoldDB" id="A0A7W7REF0"/>
<feature type="transmembrane region" description="Helical" evidence="5">
    <location>
        <begin position="20"/>
        <end position="40"/>
    </location>
</feature>
<evidence type="ECO:0000256" key="2">
    <source>
        <dbReference type="ARBA" id="ARBA00022777"/>
    </source>
</evidence>
<keyword evidence="8" id="KW-1185">Reference proteome</keyword>
<evidence type="ECO:0000313" key="8">
    <source>
        <dbReference type="Proteomes" id="UP000523007"/>
    </source>
</evidence>
<dbReference type="InterPro" id="IPR050482">
    <property type="entry name" value="Sensor_HK_TwoCompSys"/>
</dbReference>
<name>A0A7W7REF0_9ACTN</name>
<keyword evidence="4" id="KW-0175">Coiled coil</keyword>
<dbReference type="InterPro" id="IPR036890">
    <property type="entry name" value="HATPase_C_sf"/>
</dbReference>
<keyword evidence="2 7" id="KW-0418">Kinase</keyword>
<dbReference type="Pfam" id="PF07730">
    <property type="entry name" value="HisKA_3"/>
    <property type="match status" value="1"/>
</dbReference>
<feature type="transmembrane region" description="Helical" evidence="5">
    <location>
        <begin position="106"/>
        <end position="139"/>
    </location>
</feature>
<evidence type="ECO:0000256" key="3">
    <source>
        <dbReference type="ARBA" id="ARBA00023012"/>
    </source>
</evidence>
<dbReference type="Gene3D" id="1.20.5.1930">
    <property type="match status" value="1"/>
</dbReference>
<dbReference type="GO" id="GO:0016020">
    <property type="term" value="C:membrane"/>
    <property type="evidence" value="ECO:0007669"/>
    <property type="project" value="InterPro"/>
</dbReference>
<dbReference type="InterPro" id="IPR011712">
    <property type="entry name" value="Sig_transdc_His_kin_sub3_dim/P"/>
</dbReference>
<feature type="transmembrane region" description="Helical" evidence="5">
    <location>
        <begin position="73"/>
        <end position="94"/>
    </location>
</feature>
<dbReference type="Proteomes" id="UP000523007">
    <property type="component" value="Unassembled WGS sequence"/>
</dbReference>
<keyword evidence="5" id="KW-0472">Membrane</keyword>
<dbReference type="RefSeq" id="WP_184575138.1">
    <property type="nucleotide sequence ID" value="NZ_JACHJT010000001.1"/>
</dbReference>
<dbReference type="GO" id="GO:0046983">
    <property type="term" value="F:protein dimerization activity"/>
    <property type="evidence" value="ECO:0007669"/>
    <property type="project" value="InterPro"/>
</dbReference>
<evidence type="ECO:0000313" key="7">
    <source>
        <dbReference type="EMBL" id="MBB4930143.1"/>
    </source>
</evidence>
<dbReference type="SMART" id="SM00387">
    <property type="entry name" value="HATPase_c"/>
    <property type="match status" value="1"/>
</dbReference>
<gene>
    <name evidence="7" type="ORF">F4561_000963</name>
</gene>
<protein>
    <submittedName>
        <fullName evidence="7">Signal transduction histidine kinase</fullName>
    </submittedName>
</protein>
<keyword evidence="3" id="KW-0902">Two-component regulatory system</keyword>
<comment type="caution">
    <text evidence="7">The sequence shown here is derived from an EMBL/GenBank/DDBJ whole genome shotgun (WGS) entry which is preliminary data.</text>
</comment>
<accession>A0A7W7REF0</accession>
<dbReference type="InterPro" id="IPR003594">
    <property type="entry name" value="HATPase_dom"/>
</dbReference>
<evidence type="ECO:0000256" key="5">
    <source>
        <dbReference type="SAM" id="Phobius"/>
    </source>
</evidence>
<feature type="transmembrane region" description="Helical" evidence="5">
    <location>
        <begin position="151"/>
        <end position="170"/>
    </location>
</feature>
<dbReference type="Pfam" id="PF02518">
    <property type="entry name" value="HATPase_c"/>
    <property type="match status" value="1"/>
</dbReference>
<keyword evidence="1" id="KW-0808">Transferase</keyword>
<dbReference type="PANTHER" id="PTHR24421">
    <property type="entry name" value="NITRATE/NITRITE SENSOR PROTEIN NARX-RELATED"/>
    <property type="match status" value="1"/>
</dbReference>
<evidence type="ECO:0000256" key="1">
    <source>
        <dbReference type="ARBA" id="ARBA00022679"/>
    </source>
</evidence>
<organism evidence="7 8">
    <name type="scientific">Lipingzhangella halophila</name>
    <dbReference type="NCBI Taxonomy" id="1783352"/>
    <lineage>
        <taxon>Bacteria</taxon>
        <taxon>Bacillati</taxon>
        <taxon>Actinomycetota</taxon>
        <taxon>Actinomycetes</taxon>
        <taxon>Streptosporangiales</taxon>
        <taxon>Nocardiopsidaceae</taxon>
        <taxon>Lipingzhangella</taxon>
    </lineage>
</organism>
<keyword evidence="5" id="KW-0812">Transmembrane</keyword>
<dbReference type="GO" id="GO:0000155">
    <property type="term" value="F:phosphorelay sensor kinase activity"/>
    <property type="evidence" value="ECO:0007669"/>
    <property type="project" value="InterPro"/>
</dbReference>
<dbReference type="CDD" id="cd16917">
    <property type="entry name" value="HATPase_UhpB-NarQ-NarX-like"/>
    <property type="match status" value="1"/>
</dbReference>
<dbReference type="PANTHER" id="PTHR24421:SF61">
    <property type="entry name" value="OXYGEN SENSOR HISTIDINE KINASE NREB"/>
    <property type="match status" value="1"/>
</dbReference>